<dbReference type="InterPro" id="IPR052171">
    <property type="entry name" value="NHEJ_LigD"/>
</dbReference>
<comment type="catalytic activity">
    <reaction evidence="20">
        <text>ATP + (deoxyribonucleotide)n-3'-hydroxyl + 5'-phospho-(deoxyribonucleotide)m = (deoxyribonucleotide)n+m + AMP + diphosphate.</text>
        <dbReference type="EC" id="6.5.1.1"/>
    </reaction>
</comment>
<evidence type="ECO:0000256" key="8">
    <source>
        <dbReference type="ARBA" id="ARBA00022741"/>
    </source>
</evidence>
<dbReference type="GO" id="GO:0003677">
    <property type="term" value="F:DNA binding"/>
    <property type="evidence" value="ECO:0007669"/>
    <property type="project" value="UniProtKB-KW"/>
</dbReference>
<evidence type="ECO:0000256" key="4">
    <source>
        <dbReference type="ARBA" id="ARBA00022679"/>
    </source>
</evidence>
<evidence type="ECO:0000256" key="15">
    <source>
        <dbReference type="ARBA" id="ARBA00023172"/>
    </source>
</evidence>
<evidence type="ECO:0000256" key="22">
    <source>
        <dbReference type="ARBA" id="ARBA00049990"/>
    </source>
</evidence>
<evidence type="ECO:0000256" key="17">
    <source>
        <dbReference type="ARBA" id="ARBA00023211"/>
    </source>
</evidence>
<dbReference type="PROSITE" id="PS00333">
    <property type="entry name" value="DNA_LIGASE_A2"/>
    <property type="match status" value="1"/>
</dbReference>
<keyword evidence="5" id="KW-0548">Nucleotidyltransferase</keyword>
<reference evidence="24" key="2">
    <citation type="submission" date="2020-09" db="EMBL/GenBank/DDBJ databases">
        <authorList>
            <person name="Sun Q."/>
            <person name="Ohkuma M."/>
        </authorList>
    </citation>
    <scope>NUCLEOTIDE SEQUENCE</scope>
    <source>
        <strain evidence="24">JCM 17251</strain>
    </source>
</reference>
<dbReference type="Gene3D" id="3.30.470.30">
    <property type="entry name" value="DNA ligase/mRNA capping enzyme"/>
    <property type="match status" value="1"/>
</dbReference>
<comment type="cofactor">
    <cofactor evidence="1">
        <name>Mn(2+)</name>
        <dbReference type="ChEBI" id="CHEBI:29035"/>
    </cofactor>
</comment>
<dbReference type="NCBIfam" id="NF007211">
    <property type="entry name" value="PRK09633.1"/>
    <property type="match status" value="1"/>
</dbReference>
<evidence type="ECO:0000256" key="19">
    <source>
        <dbReference type="ARBA" id="ARBA00029943"/>
    </source>
</evidence>
<dbReference type="SUPFAM" id="SSF56091">
    <property type="entry name" value="DNA ligase/mRNA capping enzyme, catalytic domain"/>
    <property type="match status" value="1"/>
</dbReference>
<keyword evidence="4" id="KW-0808">Transferase</keyword>
<keyword evidence="9" id="KW-0227">DNA damage</keyword>
<dbReference type="RefSeq" id="WP_229782568.1">
    <property type="nucleotide sequence ID" value="NZ_BMOS01000005.1"/>
</dbReference>
<evidence type="ECO:0000256" key="16">
    <source>
        <dbReference type="ARBA" id="ARBA00023204"/>
    </source>
</evidence>
<dbReference type="PANTHER" id="PTHR42705">
    <property type="entry name" value="BIFUNCTIONAL NON-HOMOLOGOUS END JOINING PROTEIN LIGD"/>
    <property type="match status" value="1"/>
</dbReference>
<dbReference type="GO" id="GO:0005524">
    <property type="term" value="F:ATP binding"/>
    <property type="evidence" value="ECO:0007669"/>
    <property type="project" value="UniProtKB-KW"/>
</dbReference>
<comment type="similarity">
    <text evidence="21">In the C-terminal section; belongs to the ATP-dependent DNA ligase family.</text>
</comment>
<keyword evidence="14" id="KW-0238">DNA-binding</keyword>
<evidence type="ECO:0000256" key="20">
    <source>
        <dbReference type="ARBA" id="ARBA00034003"/>
    </source>
</evidence>
<comment type="caution">
    <text evidence="24">The sequence shown here is derived from an EMBL/GenBank/DDBJ whole genome shotgun (WGS) entry which is preliminary data.</text>
</comment>
<proteinExistence type="inferred from homology"/>
<feature type="domain" description="ATP-dependent DNA ligase family profile" evidence="23">
    <location>
        <begin position="106"/>
        <end position="197"/>
    </location>
</feature>
<dbReference type="SUPFAM" id="SSF56747">
    <property type="entry name" value="Prim-pol domain"/>
    <property type="match status" value="1"/>
</dbReference>
<evidence type="ECO:0000256" key="2">
    <source>
        <dbReference type="ARBA" id="ARBA00012727"/>
    </source>
</evidence>
<dbReference type="NCBIfam" id="TIGR02779">
    <property type="entry name" value="NHEJ_ligase_lig"/>
    <property type="match status" value="1"/>
</dbReference>
<gene>
    <name evidence="24" type="primary">ligd</name>
    <name evidence="24" type="ORF">GCM10007971_09730</name>
</gene>
<dbReference type="InterPro" id="IPR014143">
    <property type="entry name" value="NHEJ_ligase_prk"/>
</dbReference>
<evidence type="ECO:0000256" key="1">
    <source>
        <dbReference type="ARBA" id="ARBA00001936"/>
    </source>
</evidence>
<keyword evidence="13" id="KW-0239">DNA-directed DNA polymerase</keyword>
<evidence type="ECO:0000313" key="25">
    <source>
        <dbReference type="Proteomes" id="UP000624041"/>
    </source>
</evidence>
<dbReference type="NCBIfam" id="TIGR02778">
    <property type="entry name" value="ligD_pol"/>
    <property type="match status" value="1"/>
</dbReference>
<keyword evidence="15" id="KW-0233">DNA recombination</keyword>
<dbReference type="Gene3D" id="3.90.920.10">
    <property type="entry name" value="DNA primase, PRIM domain"/>
    <property type="match status" value="1"/>
</dbReference>
<dbReference type="InterPro" id="IPR016059">
    <property type="entry name" value="DNA_ligase_ATP-dep_CS"/>
</dbReference>
<keyword evidence="18" id="KW-0511">Multifunctional enzyme</keyword>
<evidence type="ECO:0000256" key="11">
    <source>
        <dbReference type="ARBA" id="ARBA00022839"/>
    </source>
</evidence>
<keyword evidence="10" id="KW-0378">Hydrolase</keyword>
<keyword evidence="7" id="KW-0479">Metal-binding</keyword>
<dbReference type="GO" id="GO:0006281">
    <property type="term" value="P:DNA repair"/>
    <property type="evidence" value="ECO:0007669"/>
    <property type="project" value="UniProtKB-KW"/>
</dbReference>
<evidence type="ECO:0000313" key="24">
    <source>
        <dbReference type="EMBL" id="GGN53345.1"/>
    </source>
</evidence>
<dbReference type="GO" id="GO:0003910">
    <property type="term" value="F:DNA ligase (ATP) activity"/>
    <property type="evidence" value="ECO:0007669"/>
    <property type="project" value="UniProtKB-EC"/>
</dbReference>
<dbReference type="AlphaFoldDB" id="A0A917XVM0"/>
<name>A0A917XVM0_9BACI</name>
<dbReference type="GO" id="GO:0004527">
    <property type="term" value="F:exonuclease activity"/>
    <property type="evidence" value="ECO:0007669"/>
    <property type="project" value="UniProtKB-KW"/>
</dbReference>
<dbReference type="CDD" id="cd07906">
    <property type="entry name" value="Adenylation_DNA_ligase_LigD_LigC"/>
    <property type="match status" value="1"/>
</dbReference>
<dbReference type="Gene3D" id="3.30.1490.70">
    <property type="match status" value="1"/>
</dbReference>
<evidence type="ECO:0000256" key="21">
    <source>
        <dbReference type="ARBA" id="ARBA00049981"/>
    </source>
</evidence>
<comment type="similarity">
    <text evidence="22">In the N-terminal section; belongs to the LigD polymerase family.</text>
</comment>
<sequence>MIMKPIYIKDVPTGDEWLYEIKYDGFRAILSITTDEQIQLQSKNNHNLTEKFPEITASLEDMLPSLKKFLPLTLDGELVVLNNRYQANFAEIQIRGRMRNDVKIKQAAASRPANFIVFDVLQANGKNYTEEKLSFRKAILEEILTTYTARVFPVRIYYSKEEIIKTMLDSKAEGIVAKRLTSKYKNGKNHQDWKKVKNWRQIFTFLTAFDTENGYFNVGVFHNGNVIGIGKCKHGLDPETYTTVKQFFIENGKKAGNRYTVPPAICTAVHTLDLYDNELREPEFVQLIPEMIPEACTLQKMRLDLAMLPKEITLTNTDKLLWKEPKLTKGDLLTYMREVSPYILPFLNSRLLTIIRAPDGVDKESFFQRHLPSYAPEFVTAIRQQEETFFSCDNLETLSWFANHGAIEYHIPFERSSSTVPCEIVFDLDPPDREHLHLAVQAAQLIKILLDELKLHSFIKTSGNKGLQIHIPIREGSMTYEETAIFTEAIAKTLATNYPDDFTTERMKKKRAGRLYIDYVQHGEGKTIIAPYSPRLTKEGTVATPLFWDEVDTDLNPSEFTIETVARRVQDIGCPFQAYLPLQQNQQMKHVLRFVRGETGSRLI</sequence>
<keyword evidence="6" id="KW-0540">Nuclease</keyword>
<evidence type="ECO:0000256" key="7">
    <source>
        <dbReference type="ARBA" id="ARBA00022723"/>
    </source>
</evidence>
<dbReference type="NCBIfam" id="TIGR02776">
    <property type="entry name" value="NHEJ_ligase_prk"/>
    <property type="match status" value="1"/>
</dbReference>
<dbReference type="InterPro" id="IPR012310">
    <property type="entry name" value="DNA_ligase_ATP-dep_cent"/>
</dbReference>
<dbReference type="InterPro" id="IPR014145">
    <property type="entry name" value="LigD_pol_dom"/>
</dbReference>
<evidence type="ECO:0000256" key="13">
    <source>
        <dbReference type="ARBA" id="ARBA00022932"/>
    </source>
</evidence>
<evidence type="ECO:0000256" key="3">
    <source>
        <dbReference type="ARBA" id="ARBA00022598"/>
    </source>
</evidence>
<dbReference type="Pfam" id="PF21686">
    <property type="entry name" value="LigD_Prim-Pol"/>
    <property type="match status" value="1"/>
</dbReference>
<evidence type="ECO:0000256" key="10">
    <source>
        <dbReference type="ARBA" id="ARBA00022801"/>
    </source>
</evidence>
<keyword evidence="25" id="KW-1185">Reference proteome</keyword>
<dbReference type="GO" id="GO:0006310">
    <property type="term" value="P:DNA recombination"/>
    <property type="evidence" value="ECO:0007669"/>
    <property type="project" value="UniProtKB-KW"/>
</dbReference>
<keyword evidence="3" id="KW-0436">Ligase</keyword>
<dbReference type="GO" id="GO:0046872">
    <property type="term" value="F:metal ion binding"/>
    <property type="evidence" value="ECO:0007669"/>
    <property type="project" value="UniProtKB-KW"/>
</dbReference>
<evidence type="ECO:0000256" key="5">
    <source>
        <dbReference type="ARBA" id="ARBA00022695"/>
    </source>
</evidence>
<keyword evidence="8" id="KW-0547">Nucleotide-binding</keyword>
<keyword evidence="12" id="KW-0067">ATP-binding</keyword>
<dbReference type="EC" id="6.5.1.1" evidence="2"/>
<organism evidence="24 25">
    <name type="scientific">Oceanobacillus indicireducens</name>
    <dbReference type="NCBI Taxonomy" id="1004261"/>
    <lineage>
        <taxon>Bacteria</taxon>
        <taxon>Bacillati</taxon>
        <taxon>Bacillota</taxon>
        <taxon>Bacilli</taxon>
        <taxon>Bacillales</taxon>
        <taxon>Bacillaceae</taxon>
        <taxon>Oceanobacillus</taxon>
    </lineage>
</organism>
<keyword evidence="17" id="KW-0464">Manganese</keyword>
<evidence type="ECO:0000256" key="18">
    <source>
        <dbReference type="ARBA" id="ARBA00023268"/>
    </source>
</evidence>
<evidence type="ECO:0000256" key="9">
    <source>
        <dbReference type="ARBA" id="ARBA00022763"/>
    </source>
</evidence>
<dbReference type="PROSITE" id="PS50160">
    <property type="entry name" value="DNA_LIGASE_A3"/>
    <property type="match status" value="1"/>
</dbReference>
<evidence type="ECO:0000256" key="6">
    <source>
        <dbReference type="ARBA" id="ARBA00022722"/>
    </source>
</evidence>
<dbReference type="GO" id="GO:0003887">
    <property type="term" value="F:DNA-directed DNA polymerase activity"/>
    <property type="evidence" value="ECO:0007669"/>
    <property type="project" value="UniProtKB-KW"/>
</dbReference>
<dbReference type="Proteomes" id="UP000624041">
    <property type="component" value="Unassembled WGS sequence"/>
</dbReference>
<dbReference type="Pfam" id="PF01068">
    <property type="entry name" value="DNA_ligase_A_M"/>
    <property type="match status" value="1"/>
</dbReference>
<evidence type="ECO:0000259" key="23">
    <source>
        <dbReference type="PROSITE" id="PS50160"/>
    </source>
</evidence>
<dbReference type="PANTHER" id="PTHR42705:SF2">
    <property type="entry name" value="BIFUNCTIONAL NON-HOMOLOGOUS END JOINING PROTEIN LIGD"/>
    <property type="match status" value="1"/>
</dbReference>
<keyword evidence="16" id="KW-0234">DNA repair</keyword>
<protein>
    <recommendedName>
        <fullName evidence="2">DNA ligase (ATP)</fullName>
        <ecNumber evidence="2">6.5.1.1</ecNumber>
    </recommendedName>
    <alternativeName>
        <fullName evidence="19">NHEJ DNA polymerase</fullName>
    </alternativeName>
</protein>
<keyword evidence="11" id="KW-0269">Exonuclease</keyword>
<evidence type="ECO:0000256" key="14">
    <source>
        <dbReference type="ARBA" id="ARBA00023125"/>
    </source>
</evidence>
<reference evidence="24" key="1">
    <citation type="journal article" date="2014" name="Int. J. Syst. Evol. Microbiol.">
        <title>Complete genome sequence of Corynebacterium casei LMG S-19264T (=DSM 44701T), isolated from a smear-ripened cheese.</title>
        <authorList>
            <consortium name="US DOE Joint Genome Institute (JGI-PGF)"/>
            <person name="Walter F."/>
            <person name="Albersmeier A."/>
            <person name="Kalinowski J."/>
            <person name="Ruckert C."/>
        </authorList>
    </citation>
    <scope>NUCLEOTIDE SEQUENCE</scope>
    <source>
        <strain evidence="24">JCM 17251</strain>
    </source>
</reference>
<accession>A0A917XVM0</accession>
<dbReference type="EMBL" id="BMOS01000005">
    <property type="protein sequence ID" value="GGN53345.1"/>
    <property type="molecule type" value="Genomic_DNA"/>
</dbReference>
<evidence type="ECO:0000256" key="12">
    <source>
        <dbReference type="ARBA" id="ARBA00022840"/>
    </source>
</evidence>
<dbReference type="InterPro" id="IPR014146">
    <property type="entry name" value="LigD_ligase_dom"/>
</dbReference>